<dbReference type="PANTHER" id="PTHR42839">
    <property type="entry name" value="ISOCHORISMATE SYNTHASE ENTC"/>
    <property type="match status" value="1"/>
</dbReference>
<evidence type="ECO:0000259" key="5">
    <source>
        <dbReference type="Pfam" id="PF00425"/>
    </source>
</evidence>
<dbReference type="Pfam" id="PF00425">
    <property type="entry name" value="Chorismate_bind"/>
    <property type="match status" value="1"/>
</dbReference>
<dbReference type="Gene3D" id="3.60.120.10">
    <property type="entry name" value="Anthranilate synthase"/>
    <property type="match status" value="1"/>
</dbReference>
<evidence type="ECO:0000256" key="4">
    <source>
        <dbReference type="HAMAP-Rule" id="MF_01935"/>
    </source>
</evidence>
<organism evidence="6 7">
    <name type="scientific">Ornithinibacillus salinisoli</name>
    <dbReference type="NCBI Taxonomy" id="1848459"/>
    <lineage>
        <taxon>Bacteria</taxon>
        <taxon>Bacillati</taxon>
        <taxon>Bacillota</taxon>
        <taxon>Bacilli</taxon>
        <taxon>Bacillales</taxon>
        <taxon>Bacillaceae</taxon>
        <taxon>Ornithinibacillus</taxon>
    </lineage>
</organism>
<gene>
    <name evidence="4" type="primary">menF</name>
    <name evidence="6" type="ORF">ACFSJF_05415</name>
</gene>
<feature type="active site" description="Proton donor" evidence="4">
    <location>
        <position position="266"/>
    </location>
</feature>
<evidence type="ECO:0000313" key="7">
    <source>
        <dbReference type="Proteomes" id="UP001597383"/>
    </source>
</evidence>
<proteinExistence type="inferred from homology"/>
<dbReference type="EMBL" id="JBHUHQ010000010">
    <property type="protein sequence ID" value="MFD2043715.1"/>
    <property type="molecule type" value="Genomic_DNA"/>
</dbReference>
<dbReference type="Proteomes" id="UP001597383">
    <property type="component" value="Unassembled WGS sequence"/>
</dbReference>
<dbReference type="EC" id="5.4.4.2" evidence="4"/>
<dbReference type="InterPro" id="IPR005801">
    <property type="entry name" value="ADC_synthase"/>
</dbReference>
<dbReference type="HAMAP" id="MF_01935">
    <property type="entry name" value="MenF"/>
    <property type="match status" value="1"/>
</dbReference>
<dbReference type="NCBIfam" id="TIGR00543">
    <property type="entry name" value="isochor_syn"/>
    <property type="match status" value="1"/>
</dbReference>
<dbReference type="RefSeq" id="WP_377555769.1">
    <property type="nucleotide sequence ID" value="NZ_JBHUHQ010000010.1"/>
</dbReference>
<dbReference type="PANTHER" id="PTHR42839:SF1">
    <property type="entry name" value="ISOCHORISMATE SYNTHASE MENF"/>
    <property type="match status" value="1"/>
</dbReference>
<keyword evidence="4" id="KW-0479">Metal-binding</keyword>
<evidence type="ECO:0000256" key="1">
    <source>
        <dbReference type="ARBA" id="ARBA00000799"/>
    </source>
</evidence>
<evidence type="ECO:0000313" key="6">
    <source>
        <dbReference type="EMBL" id="MFD2043715.1"/>
    </source>
</evidence>
<comment type="catalytic activity">
    <reaction evidence="1 4">
        <text>chorismate = isochorismate</text>
        <dbReference type="Rhea" id="RHEA:18985"/>
        <dbReference type="ChEBI" id="CHEBI:29748"/>
        <dbReference type="ChEBI" id="CHEBI:29780"/>
        <dbReference type="EC" id="5.4.4.2"/>
    </reaction>
</comment>
<comment type="similarity">
    <text evidence="2 4">Belongs to the isochorismate synthase family.</text>
</comment>
<comment type="caution">
    <text evidence="6">The sequence shown here is derived from an EMBL/GenBank/DDBJ whole genome shotgun (WGS) entry which is preliminary data.</text>
</comment>
<feature type="binding site" evidence="4">
    <location>
        <position position="445"/>
    </location>
    <ligand>
        <name>Mg(2+)</name>
        <dbReference type="ChEBI" id="CHEBI:18420"/>
    </ligand>
</feature>
<dbReference type="InterPro" id="IPR015890">
    <property type="entry name" value="Chorismate_C"/>
</dbReference>
<evidence type="ECO:0000256" key="2">
    <source>
        <dbReference type="ARBA" id="ARBA00005297"/>
    </source>
</evidence>
<reference evidence="7" key="1">
    <citation type="journal article" date="2019" name="Int. J. Syst. Evol. Microbiol.">
        <title>The Global Catalogue of Microorganisms (GCM) 10K type strain sequencing project: providing services to taxonomists for standard genome sequencing and annotation.</title>
        <authorList>
            <consortium name="The Broad Institute Genomics Platform"/>
            <consortium name="The Broad Institute Genome Sequencing Center for Infectious Disease"/>
            <person name="Wu L."/>
            <person name="Ma J."/>
        </authorList>
    </citation>
    <scope>NUCLEOTIDE SEQUENCE [LARGE SCALE GENOMIC DNA]</scope>
    <source>
        <strain evidence="7">R28</strain>
    </source>
</reference>
<dbReference type="InterPro" id="IPR034681">
    <property type="entry name" value="MenF"/>
</dbReference>
<comment type="cofactor">
    <cofactor evidence="4">
        <name>Mg(2+)</name>
        <dbReference type="ChEBI" id="CHEBI:18420"/>
    </cofactor>
</comment>
<keyword evidence="4" id="KW-0460">Magnesium</keyword>
<name>A0ABW4VYR5_9BACI</name>
<feature type="active site" description="Proton acceptor" evidence="4">
    <location>
        <position position="217"/>
    </location>
</feature>
<dbReference type="InterPro" id="IPR004561">
    <property type="entry name" value="IsoChor_synthase"/>
</dbReference>
<comment type="function">
    <text evidence="4">Catalyzes the conversion of chorismate to isochorismate.</text>
</comment>
<comment type="pathway">
    <text evidence="4">Quinol/quinone metabolism; menaquinone biosynthesis.</text>
</comment>
<accession>A0ABW4VYR5</accession>
<evidence type="ECO:0000256" key="3">
    <source>
        <dbReference type="ARBA" id="ARBA00023235"/>
    </source>
</evidence>
<keyword evidence="4" id="KW-0474">Menaquinone biosynthesis</keyword>
<keyword evidence="3 4" id="KW-0413">Isomerase</keyword>
<dbReference type="SUPFAM" id="SSF56322">
    <property type="entry name" value="ADC synthase"/>
    <property type="match status" value="1"/>
</dbReference>
<sequence>MLKVKEDILESMLEKAIHNIQTDETKLVSYTKKINEINPLYFFEAAEKLGNRTYWRSSIDDFCIIGVGSTLEIATEQSDMNYTENRWQTVLEEAIIHNPYNVPGTGVIALGGMAFDPKKEKTELWSNYKASQFTIPEFTLAKIEGNYYLTTITRVNRNDHAKQLLTQLNAKEQQLLSPVESFPENVHVISQEEIQPESWKKTVKKATDEINKHETEKIVLAREIRLHLSKEASITAVLRELVETQPNSYVFAFEQEKDCFIGATPERLVKIEGNQLLSTCLAGTAPRGKSLEEDEKFKYTLLHDQKNREEHDFVVQMIKQAMENYCENIVIPKDPDILSLSNLQHLYTPVRATLREGYSIFNVIEKLHPTPALGGTPREKSLAFIRHYEHMDRGWYGAPVGWLDSNANGEFAVAIRSGLIRGDKASLFAGCGIVRDSDPEAEYAETNIKFLPMLSVLGGV</sequence>
<keyword evidence="7" id="KW-1185">Reference proteome</keyword>
<feature type="binding site" evidence="4">
    <location>
        <position position="310"/>
    </location>
    <ligand>
        <name>Mg(2+)</name>
        <dbReference type="ChEBI" id="CHEBI:18420"/>
    </ligand>
</feature>
<protein>
    <recommendedName>
        <fullName evidence="4">Isochorismate synthase MenF</fullName>
        <ecNumber evidence="4">5.4.4.2</ecNumber>
    </recommendedName>
    <alternativeName>
        <fullName evidence="4">Isochorismate mutase</fullName>
    </alternativeName>
</protein>
<feature type="domain" description="Chorismate-utilising enzyme C-terminal" evidence="5">
    <location>
        <begin position="196"/>
        <end position="449"/>
    </location>
</feature>
<comment type="pathway">
    <text evidence="4">Quinol/quinone metabolism; 1,4-dihydroxy-2-naphthoate biosynthesis; 1,4-dihydroxy-2-naphthoate from chorismate: step 1/7.</text>
</comment>